<dbReference type="EMBL" id="CAJOBA010036108">
    <property type="protein sequence ID" value="CAF4016841.1"/>
    <property type="molecule type" value="Genomic_DNA"/>
</dbReference>
<evidence type="ECO:0000313" key="1">
    <source>
        <dbReference type="EMBL" id="CAF1207646.1"/>
    </source>
</evidence>
<accession>A0A815GZR1</accession>
<dbReference type="EMBL" id="CAJNOQ010014578">
    <property type="protein sequence ID" value="CAF1344504.1"/>
    <property type="molecule type" value="Genomic_DNA"/>
</dbReference>
<name>A0A815GZR1_9BILA</name>
<evidence type="ECO:0000313" key="5">
    <source>
        <dbReference type="Proteomes" id="UP000663829"/>
    </source>
</evidence>
<evidence type="ECO:0000313" key="3">
    <source>
        <dbReference type="EMBL" id="CAF4016841.1"/>
    </source>
</evidence>
<reference evidence="2" key="1">
    <citation type="submission" date="2021-02" db="EMBL/GenBank/DDBJ databases">
        <authorList>
            <person name="Nowell W R."/>
        </authorList>
    </citation>
    <scope>NUCLEOTIDE SEQUENCE</scope>
</reference>
<dbReference type="EMBL" id="CAJNOK010014574">
    <property type="protein sequence ID" value="CAF1207646.1"/>
    <property type="molecule type" value="Genomic_DNA"/>
</dbReference>
<dbReference type="Proteomes" id="UP000663829">
    <property type="component" value="Unassembled WGS sequence"/>
</dbReference>
<sequence>MNHTGMGGATAQHYQQVAAQMHSYMNGGHHHHHHHHYYPNYSGGMNNVYGGMFNHQGLNMPAAASNVISSGMNRIGIPAPLAHNIGGVAANFMNNLFT</sequence>
<dbReference type="AlphaFoldDB" id="A0A815GZR1"/>
<dbReference type="EMBL" id="CAJOBC010060721">
    <property type="protein sequence ID" value="CAF4208861.1"/>
    <property type="molecule type" value="Genomic_DNA"/>
</dbReference>
<dbReference type="Proteomes" id="UP000677228">
    <property type="component" value="Unassembled WGS sequence"/>
</dbReference>
<organism evidence="2 5">
    <name type="scientific">Didymodactylos carnosus</name>
    <dbReference type="NCBI Taxonomy" id="1234261"/>
    <lineage>
        <taxon>Eukaryota</taxon>
        <taxon>Metazoa</taxon>
        <taxon>Spiralia</taxon>
        <taxon>Gnathifera</taxon>
        <taxon>Rotifera</taxon>
        <taxon>Eurotatoria</taxon>
        <taxon>Bdelloidea</taxon>
        <taxon>Philodinida</taxon>
        <taxon>Philodinidae</taxon>
        <taxon>Didymodactylos</taxon>
    </lineage>
</organism>
<dbReference type="Proteomes" id="UP000681722">
    <property type="component" value="Unassembled WGS sequence"/>
</dbReference>
<protein>
    <submittedName>
        <fullName evidence="2">Uncharacterized protein</fullName>
    </submittedName>
</protein>
<comment type="caution">
    <text evidence="2">The sequence shown here is derived from an EMBL/GenBank/DDBJ whole genome shotgun (WGS) entry which is preliminary data.</text>
</comment>
<keyword evidence="5" id="KW-1185">Reference proteome</keyword>
<evidence type="ECO:0000313" key="2">
    <source>
        <dbReference type="EMBL" id="CAF1344504.1"/>
    </source>
</evidence>
<gene>
    <name evidence="2" type="ORF">GPM918_LOCUS30601</name>
    <name evidence="1" type="ORF">OVA965_LOCUS24291</name>
    <name evidence="4" type="ORF">SRO942_LOCUS31218</name>
    <name evidence="3" type="ORF">TMI583_LOCUS25012</name>
</gene>
<proteinExistence type="predicted"/>
<evidence type="ECO:0000313" key="4">
    <source>
        <dbReference type="EMBL" id="CAF4208861.1"/>
    </source>
</evidence>
<dbReference type="Proteomes" id="UP000682733">
    <property type="component" value="Unassembled WGS sequence"/>
</dbReference>